<dbReference type="Gramene" id="PRQ58758">
    <property type="protein sequence ID" value="PRQ58758"/>
    <property type="gene ID" value="RchiOBHm_Chr1g0362801"/>
</dbReference>
<sequence length="56" mass="5997">MHRRTFIKSKQTTNNSKEDNKRQKLNGAPGGPRGGGGCADHTEECGEGRKGAVEAK</sequence>
<organism evidence="2 3">
    <name type="scientific">Rosa chinensis</name>
    <name type="common">China rose</name>
    <dbReference type="NCBI Taxonomy" id="74649"/>
    <lineage>
        <taxon>Eukaryota</taxon>
        <taxon>Viridiplantae</taxon>
        <taxon>Streptophyta</taxon>
        <taxon>Embryophyta</taxon>
        <taxon>Tracheophyta</taxon>
        <taxon>Spermatophyta</taxon>
        <taxon>Magnoliopsida</taxon>
        <taxon>eudicotyledons</taxon>
        <taxon>Gunneridae</taxon>
        <taxon>Pentapetalae</taxon>
        <taxon>rosids</taxon>
        <taxon>fabids</taxon>
        <taxon>Rosales</taxon>
        <taxon>Rosaceae</taxon>
        <taxon>Rosoideae</taxon>
        <taxon>Rosoideae incertae sedis</taxon>
        <taxon>Rosa</taxon>
    </lineage>
</organism>
<proteinExistence type="predicted"/>
<gene>
    <name evidence="2" type="ORF">RchiOBHm_Chr1g0362801</name>
</gene>
<keyword evidence="3" id="KW-1185">Reference proteome</keyword>
<reference evidence="2 3" key="1">
    <citation type="journal article" date="2018" name="Nat. Genet.">
        <title>The Rosa genome provides new insights in the design of modern roses.</title>
        <authorList>
            <person name="Bendahmane M."/>
        </authorList>
    </citation>
    <scope>NUCLEOTIDE SEQUENCE [LARGE SCALE GENOMIC DNA]</scope>
    <source>
        <strain evidence="3">cv. Old Blush</strain>
    </source>
</reference>
<evidence type="ECO:0000313" key="2">
    <source>
        <dbReference type="EMBL" id="PRQ58758.1"/>
    </source>
</evidence>
<evidence type="ECO:0000313" key="3">
    <source>
        <dbReference type="Proteomes" id="UP000238479"/>
    </source>
</evidence>
<name>A0A2P6SJA0_ROSCH</name>
<comment type="caution">
    <text evidence="2">The sequence shown here is derived from an EMBL/GenBank/DDBJ whole genome shotgun (WGS) entry which is preliminary data.</text>
</comment>
<dbReference type="Proteomes" id="UP000238479">
    <property type="component" value="Chromosome 1"/>
</dbReference>
<accession>A0A2P6SJA0</accession>
<dbReference type="EMBL" id="PDCK01000039">
    <property type="protein sequence ID" value="PRQ58758.1"/>
    <property type="molecule type" value="Genomic_DNA"/>
</dbReference>
<evidence type="ECO:0000256" key="1">
    <source>
        <dbReference type="SAM" id="MobiDB-lite"/>
    </source>
</evidence>
<feature type="compositionally biased region" description="Basic and acidic residues" evidence="1">
    <location>
        <begin position="40"/>
        <end position="56"/>
    </location>
</feature>
<dbReference type="AlphaFoldDB" id="A0A2P6SJA0"/>
<protein>
    <submittedName>
        <fullName evidence="2">Uncharacterized protein</fullName>
    </submittedName>
</protein>
<feature type="compositionally biased region" description="Gly residues" evidence="1">
    <location>
        <begin position="28"/>
        <end position="38"/>
    </location>
</feature>
<feature type="region of interest" description="Disordered" evidence="1">
    <location>
        <begin position="1"/>
        <end position="56"/>
    </location>
</feature>